<keyword evidence="3" id="KW-1185">Reference proteome</keyword>
<dbReference type="RefSeq" id="WP_290363105.1">
    <property type="nucleotide sequence ID" value="NZ_JAUFQU010000001.1"/>
</dbReference>
<dbReference type="EMBL" id="JAUFQU010000001">
    <property type="protein sequence ID" value="MDN3707062.1"/>
    <property type="molecule type" value="Genomic_DNA"/>
</dbReference>
<evidence type="ECO:0000313" key="2">
    <source>
        <dbReference type="EMBL" id="MDN3707062.1"/>
    </source>
</evidence>
<comment type="caution">
    <text evidence="2">The sequence shown here is derived from an EMBL/GenBank/DDBJ whole genome shotgun (WGS) entry which is preliminary data.</text>
</comment>
<feature type="transmembrane region" description="Helical" evidence="1">
    <location>
        <begin position="18"/>
        <end position="36"/>
    </location>
</feature>
<dbReference type="InterPro" id="IPR046077">
    <property type="entry name" value="DUF6095"/>
</dbReference>
<accession>A0ABT8CV37</accession>
<gene>
    <name evidence="2" type="ORF">QW060_07935</name>
</gene>
<dbReference type="Pfam" id="PF19589">
    <property type="entry name" value="DUF6095"/>
    <property type="match status" value="1"/>
</dbReference>
<evidence type="ECO:0000313" key="3">
    <source>
        <dbReference type="Proteomes" id="UP001242368"/>
    </source>
</evidence>
<proteinExistence type="predicted"/>
<name>A0ABT8CV37_9FLAO</name>
<dbReference type="Proteomes" id="UP001242368">
    <property type="component" value="Unassembled WGS sequence"/>
</dbReference>
<feature type="transmembrane region" description="Helical" evidence="1">
    <location>
        <begin position="42"/>
        <end position="63"/>
    </location>
</feature>
<keyword evidence="1" id="KW-0472">Membrane</keyword>
<organism evidence="2 3">
    <name type="scientific">Paenimyroides ceti</name>
    <dbReference type="NCBI Taxonomy" id="395087"/>
    <lineage>
        <taxon>Bacteria</taxon>
        <taxon>Pseudomonadati</taxon>
        <taxon>Bacteroidota</taxon>
        <taxon>Flavobacteriia</taxon>
        <taxon>Flavobacteriales</taxon>
        <taxon>Flavobacteriaceae</taxon>
        <taxon>Paenimyroides</taxon>
    </lineage>
</organism>
<keyword evidence="1" id="KW-1133">Transmembrane helix</keyword>
<evidence type="ECO:0000256" key="1">
    <source>
        <dbReference type="SAM" id="Phobius"/>
    </source>
</evidence>
<keyword evidence="1" id="KW-0812">Transmembrane</keyword>
<reference evidence="3" key="1">
    <citation type="journal article" date="2019" name="Int. J. Syst. Evol. Microbiol.">
        <title>The Global Catalogue of Microorganisms (GCM) 10K type strain sequencing project: providing services to taxonomists for standard genome sequencing and annotation.</title>
        <authorList>
            <consortium name="The Broad Institute Genomics Platform"/>
            <consortium name="The Broad Institute Genome Sequencing Center for Infectious Disease"/>
            <person name="Wu L."/>
            <person name="Ma J."/>
        </authorList>
    </citation>
    <scope>NUCLEOTIDE SEQUENCE [LARGE SCALE GENOMIC DNA]</scope>
    <source>
        <strain evidence="3">CECT 7184</strain>
    </source>
</reference>
<sequence>MTTNNTNRSKLFKGLQKIGFAIPLMFVGPVIINSSFKNSEHPLYYPVLILGILICLFSMFFFFKGLTTMVSGFFNDPNTNK</sequence>
<protein>
    <submittedName>
        <fullName evidence="2">DUF6095 family protein</fullName>
    </submittedName>
</protein>